<dbReference type="InterPro" id="IPR029272">
    <property type="entry name" value="CCDC7"/>
</dbReference>
<dbReference type="PANTHER" id="PTHR22035:SF4">
    <property type="entry name" value="COILED-COIL DOMAIN-CONTAINING PROTEIN 7"/>
    <property type="match status" value="1"/>
</dbReference>
<evidence type="ECO:0000256" key="1">
    <source>
        <dbReference type="SAM" id="MobiDB-lite"/>
    </source>
</evidence>
<dbReference type="Pfam" id="PF15368">
    <property type="entry name" value="BioT2"/>
    <property type="match status" value="1"/>
</dbReference>
<reference evidence="3" key="1">
    <citation type="submission" date="2012-07" db="EMBL/GenBank/DDBJ databases">
        <title>Genome of the Chinese tree shrew, a rising model animal genetically related to primates.</title>
        <authorList>
            <person name="Zhang G."/>
            <person name="Fan Y."/>
            <person name="Yao Y."/>
            <person name="Huang Z."/>
        </authorList>
    </citation>
    <scope>NUCLEOTIDE SEQUENCE [LARGE SCALE GENOMIC DNA]</scope>
</reference>
<evidence type="ECO:0000313" key="3">
    <source>
        <dbReference type="Proteomes" id="UP000011518"/>
    </source>
</evidence>
<dbReference type="AlphaFoldDB" id="L9JHC5"/>
<name>L9JHC5_TUPCH</name>
<protein>
    <submittedName>
        <fullName evidence="2">Coiled-coil domain-containing protein 7</fullName>
    </submittedName>
</protein>
<dbReference type="InParanoid" id="L9JHC5"/>
<dbReference type="Proteomes" id="UP000011518">
    <property type="component" value="Unassembled WGS sequence"/>
</dbReference>
<reference evidence="3" key="2">
    <citation type="journal article" date="2013" name="Nat. Commun.">
        <title>Genome of the Chinese tree shrew.</title>
        <authorList>
            <person name="Fan Y."/>
            <person name="Huang Z.Y."/>
            <person name="Cao C.C."/>
            <person name="Chen C.S."/>
            <person name="Chen Y.X."/>
            <person name="Fan D.D."/>
            <person name="He J."/>
            <person name="Hou H.L."/>
            <person name="Hu L."/>
            <person name="Hu X.T."/>
            <person name="Jiang X.T."/>
            <person name="Lai R."/>
            <person name="Lang Y.S."/>
            <person name="Liang B."/>
            <person name="Liao S.G."/>
            <person name="Mu D."/>
            <person name="Ma Y.Y."/>
            <person name="Niu Y.Y."/>
            <person name="Sun X.Q."/>
            <person name="Xia J.Q."/>
            <person name="Xiao J."/>
            <person name="Xiong Z.Q."/>
            <person name="Xu L."/>
            <person name="Yang L."/>
            <person name="Zhang Y."/>
            <person name="Zhao W."/>
            <person name="Zhao X.D."/>
            <person name="Zheng Y.T."/>
            <person name="Zhou J.M."/>
            <person name="Zhu Y.B."/>
            <person name="Zhang G.J."/>
            <person name="Wang J."/>
            <person name="Yao Y.G."/>
        </authorList>
    </citation>
    <scope>NUCLEOTIDE SEQUENCE [LARGE SCALE GENOMIC DNA]</scope>
</reference>
<proteinExistence type="predicted"/>
<dbReference type="STRING" id="246437.L9JHC5"/>
<feature type="compositionally biased region" description="Basic and acidic residues" evidence="1">
    <location>
        <begin position="232"/>
        <end position="243"/>
    </location>
</feature>
<organism evidence="2 3">
    <name type="scientific">Tupaia chinensis</name>
    <name type="common">Chinese tree shrew</name>
    <name type="synonym">Tupaia belangeri chinensis</name>
    <dbReference type="NCBI Taxonomy" id="246437"/>
    <lineage>
        <taxon>Eukaryota</taxon>
        <taxon>Metazoa</taxon>
        <taxon>Chordata</taxon>
        <taxon>Craniata</taxon>
        <taxon>Vertebrata</taxon>
        <taxon>Euteleostomi</taxon>
        <taxon>Mammalia</taxon>
        <taxon>Eutheria</taxon>
        <taxon>Euarchontoglires</taxon>
        <taxon>Scandentia</taxon>
        <taxon>Tupaiidae</taxon>
        <taxon>Tupaia</taxon>
    </lineage>
</organism>
<accession>L9JHC5</accession>
<sequence length="269" mass="30207">MKPAQHLSASSNKLASVQESTYKKGPLSPKLKEKHSAKLVRDKMEPMVLRSPPTGESVVRYALPIPSSKTKELIAEDEMIRKITKHLKMVVSTFEDIYGLNIENGVMPIIKSENEELPLSISKDQTLLEAELLAADKTISIAQLVTLMQKLEDLRNRLKQGIKLSSRTTLTKSITIDDQDLLESKVDDLLYENVLPEDKIVFLKSQSQVKKPEAIKMETITKTNTGHLTDTTGKDTTKGEIETQSKNQPGKNKNFLNLLMIYLSSLEFK</sequence>
<keyword evidence="3" id="KW-1185">Reference proteome</keyword>
<dbReference type="EMBL" id="KB321041">
    <property type="protein sequence ID" value="ELW48457.1"/>
    <property type="molecule type" value="Genomic_DNA"/>
</dbReference>
<dbReference type="PANTHER" id="PTHR22035">
    <property type="entry name" value="COILED-COIL DOMAIN-CONTAINING PROTEIN 7"/>
    <property type="match status" value="1"/>
</dbReference>
<feature type="compositionally biased region" description="Polar residues" evidence="1">
    <location>
        <begin position="7"/>
        <end position="20"/>
    </location>
</feature>
<evidence type="ECO:0000313" key="2">
    <source>
        <dbReference type="EMBL" id="ELW48457.1"/>
    </source>
</evidence>
<feature type="region of interest" description="Disordered" evidence="1">
    <location>
        <begin position="225"/>
        <end position="249"/>
    </location>
</feature>
<feature type="region of interest" description="Disordered" evidence="1">
    <location>
        <begin position="1"/>
        <end position="35"/>
    </location>
</feature>
<gene>
    <name evidence="2" type="ORF">TREES_T100007891</name>
</gene>